<proteinExistence type="predicted"/>
<evidence type="ECO:0000313" key="2">
    <source>
        <dbReference type="EMBL" id="THD28315.1"/>
    </source>
</evidence>
<feature type="compositionally biased region" description="Basic residues" evidence="1">
    <location>
        <begin position="189"/>
        <end position="204"/>
    </location>
</feature>
<accession>A0A4E0RKH9</accession>
<feature type="region of interest" description="Disordered" evidence="1">
    <location>
        <begin position="77"/>
        <end position="137"/>
    </location>
</feature>
<feature type="compositionally biased region" description="Acidic residues" evidence="1">
    <location>
        <begin position="173"/>
        <end position="183"/>
    </location>
</feature>
<feature type="region of interest" description="Disordered" evidence="1">
    <location>
        <begin position="300"/>
        <end position="430"/>
    </location>
</feature>
<sequence>MQILADMGNPHPVPDELLAGDYIIQGRERLVRCHELARQHLEAEHRRHKEYYEKFICGRPLEMEVIPAEIIPEEYRTSLPRTTQTPSDLPHSSVGQKTPSDHDVNSPVQCRLELKMNPDTESRKRIQPRRQAQLNAKPIIDLSTSHIFDLSVDHSARKPRTKRRRRLIHADDDDEDDVTEDDHTDSAKKTTRVKRTQKPTKKTTVKTGGAQQRLQQQTDGRSPPVARVVEVLFAKPGRVAFRADAKHQQPTTLTSGQRNDPSKTARDGEFVRPKSVFDLSANQTINMSILPPTLDELRQREQAKKETQQSNDTENRKPSASISSPHVTVVLSPLKSTNGKDPNGPVLRGVLTEQNPNSHARSFKRRRLALVDDDDDQLEGIHTDPKGKTTSHEPSGTKTAKPFFSLSDAKQASEAVASRTESRSKRTAKT</sequence>
<reference evidence="2" key="1">
    <citation type="submission" date="2019-03" db="EMBL/GenBank/DDBJ databases">
        <title>Improved annotation for the trematode Fasciola hepatica.</title>
        <authorList>
            <person name="Choi Y.-J."/>
            <person name="Martin J."/>
            <person name="Mitreva M."/>
        </authorList>
    </citation>
    <scope>NUCLEOTIDE SEQUENCE [LARGE SCALE GENOMIC DNA]</scope>
</reference>
<organism evidence="2 3">
    <name type="scientific">Fasciola hepatica</name>
    <name type="common">Liver fluke</name>
    <dbReference type="NCBI Taxonomy" id="6192"/>
    <lineage>
        <taxon>Eukaryota</taxon>
        <taxon>Metazoa</taxon>
        <taxon>Spiralia</taxon>
        <taxon>Lophotrochozoa</taxon>
        <taxon>Platyhelminthes</taxon>
        <taxon>Trematoda</taxon>
        <taxon>Digenea</taxon>
        <taxon>Plagiorchiida</taxon>
        <taxon>Echinostomata</taxon>
        <taxon>Echinostomatoidea</taxon>
        <taxon>Fasciolidae</taxon>
        <taxon>Fasciola</taxon>
    </lineage>
</organism>
<feature type="compositionally biased region" description="Polar residues" evidence="1">
    <location>
        <begin position="209"/>
        <end position="220"/>
    </location>
</feature>
<protein>
    <submittedName>
        <fullName evidence="2">Uncharacterized protein</fullName>
    </submittedName>
</protein>
<dbReference type="AlphaFoldDB" id="A0A4E0RKH9"/>
<feature type="compositionally biased region" description="Polar residues" evidence="1">
    <location>
        <begin position="248"/>
        <end position="259"/>
    </location>
</feature>
<evidence type="ECO:0000313" key="3">
    <source>
        <dbReference type="Proteomes" id="UP000230066"/>
    </source>
</evidence>
<gene>
    <name evidence="2" type="ORF">D915_000859</name>
</gene>
<dbReference type="Proteomes" id="UP000230066">
    <property type="component" value="Unassembled WGS sequence"/>
</dbReference>
<feature type="region of interest" description="Disordered" evidence="1">
    <location>
        <begin position="241"/>
        <end position="275"/>
    </location>
</feature>
<evidence type="ECO:0000256" key="1">
    <source>
        <dbReference type="SAM" id="MobiDB-lite"/>
    </source>
</evidence>
<keyword evidence="3" id="KW-1185">Reference proteome</keyword>
<name>A0A4E0RKH9_FASHE</name>
<feature type="region of interest" description="Disordered" evidence="1">
    <location>
        <begin position="173"/>
        <end position="223"/>
    </location>
</feature>
<feature type="compositionally biased region" description="Basic and acidic residues" evidence="1">
    <location>
        <begin position="112"/>
        <end position="124"/>
    </location>
</feature>
<feature type="compositionally biased region" description="Basic and acidic residues" evidence="1">
    <location>
        <begin position="300"/>
        <end position="317"/>
    </location>
</feature>
<feature type="compositionally biased region" description="Basic and acidic residues" evidence="1">
    <location>
        <begin position="260"/>
        <end position="272"/>
    </location>
</feature>
<dbReference type="EMBL" id="JXXN02000182">
    <property type="protein sequence ID" value="THD28315.1"/>
    <property type="molecule type" value="Genomic_DNA"/>
</dbReference>
<comment type="caution">
    <text evidence="2">The sequence shown here is derived from an EMBL/GenBank/DDBJ whole genome shotgun (WGS) entry which is preliminary data.</text>
</comment>
<feature type="compositionally biased region" description="Basic and acidic residues" evidence="1">
    <location>
        <begin position="379"/>
        <end position="391"/>
    </location>
</feature>